<feature type="domain" description="Right handed beta helix" evidence="6">
    <location>
        <begin position="185"/>
        <end position="285"/>
    </location>
</feature>
<dbReference type="GO" id="GO:0016837">
    <property type="term" value="F:carbon-oxygen lyase activity, acting on polysaccharides"/>
    <property type="evidence" value="ECO:0007669"/>
    <property type="project" value="TreeGrafter"/>
</dbReference>
<accession>A0A1Y6J063</accession>
<feature type="domain" description="DUF1565" evidence="5">
    <location>
        <begin position="71"/>
        <end position="108"/>
    </location>
</feature>
<dbReference type="PANTHER" id="PTHR40088:SF2">
    <property type="entry name" value="SECRETED SUGAR HYDROLASE"/>
    <property type="match status" value="1"/>
</dbReference>
<evidence type="ECO:0000313" key="10">
    <source>
        <dbReference type="Proteomes" id="UP001283366"/>
    </source>
</evidence>
<keyword evidence="4" id="KW-0472">Membrane</keyword>
<reference evidence="8 9" key="1">
    <citation type="submission" date="2017-05" db="EMBL/GenBank/DDBJ databases">
        <authorList>
            <person name="Song R."/>
            <person name="Chenine A.L."/>
            <person name="Ruprecht R.M."/>
        </authorList>
    </citation>
    <scope>NUCLEOTIDE SEQUENCE [LARGE SCALE GENOMIC DNA]</scope>
    <source>
        <strain evidence="8 9">CECT 7927</strain>
    </source>
</reference>
<protein>
    <submittedName>
        <fullName evidence="7">Right-handed parallel beta-helix repeat-containing protein</fullName>
    </submittedName>
</protein>
<organism evidence="8 9">
    <name type="scientific">Vibrio mangrovi</name>
    <dbReference type="NCBI Taxonomy" id="474394"/>
    <lineage>
        <taxon>Bacteria</taxon>
        <taxon>Pseudomonadati</taxon>
        <taxon>Pseudomonadota</taxon>
        <taxon>Gammaproteobacteria</taxon>
        <taxon>Vibrionales</taxon>
        <taxon>Vibrionaceae</taxon>
        <taxon>Vibrio</taxon>
    </lineage>
</organism>
<dbReference type="NCBIfam" id="NF041518">
    <property type="entry name" value="choice_anch_Q"/>
    <property type="match status" value="1"/>
</dbReference>
<dbReference type="Proteomes" id="UP001283366">
    <property type="component" value="Unassembled WGS sequence"/>
</dbReference>
<evidence type="ECO:0000256" key="3">
    <source>
        <dbReference type="ARBA" id="ARBA00022729"/>
    </source>
</evidence>
<reference evidence="7 10" key="2">
    <citation type="submission" date="2023-11" db="EMBL/GenBank/DDBJ databases">
        <title>Plant-associative lifestyle of Vibrio porteresiae and its evolutionary dynamics.</title>
        <authorList>
            <person name="Rameshkumar N."/>
            <person name="Kirti K."/>
        </authorList>
    </citation>
    <scope>NUCLEOTIDE SEQUENCE [LARGE SCALE GENOMIC DNA]</scope>
    <source>
        <strain evidence="7 10">MSSRF38</strain>
    </source>
</reference>
<evidence type="ECO:0000256" key="2">
    <source>
        <dbReference type="ARBA" id="ARBA00022525"/>
    </source>
</evidence>
<dbReference type="AlphaFoldDB" id="A0A1Y6J063"/>
<gene>
    <name evidence="7" type="ORF">SBX37_21390</name>
    <name evidence="8" type="ORF">VIM7927_03450</name>
</gene>
<name>A0A1Y6J063_9VIBR</name>
<keyword evidence="3" id="KW-0732">Signal</keyword>
<dbReference type="InterPro" id="IPR012334">
    <property type="entry name" value="Pectin_lyas_fold"/>
</dbReference>
<keyword evidence="4" id="KW-0812">Transmembrane</keyword>
<evidence type="ECO:0000256" key="1">
    <source>
        <dbReference type="ARBA" id="ARBA00004613"/>
    </source>
</evidence>
<dbReference type="RefSeq" id="WP_087482154.1">
    <property type="nucleotide sequence ID" value="NZ_AP024884.1"/>
</dbReference>
<dbReference type="OrthoDB" id="5592990at2"/>
<dbReference type="Gene3D" id="2.160.20.10">
    <property type="entry name" value="Single-stranded right-handed beta-helix, Pectin lyase-like"/>
    <property type="match status" value="1"/>
</dbReference>
<dbReference type="EMBL" id="FXXI01000008">
    <property type="protein sequence ID" value="SMS02132.1"/>
    <property type="molecule type" value="Genomic_DNA"/>
</dbReference>
<keyword evidence="10" id="KW-1185">Reference proteome</keyword>
<keyword evidence="4" id="KW-1133">Transmembrane helix</keyword>
<evidence type="ECO:0000313" key="9">
    <source>
        <dbReference type="Proteomes" id="UP000196125"/>
    </source>
</evidence>
<evidence type="ECO:0000259" key="5">
    <source>
        <dbReference type="Pfam" id="PF07602"/>
    </source>
</evidence>
<sequence>MSVVQDKLFSRMIIIIAICIFALYAIYSHAASTPPSDPYNYDVMESLLIDKQDPAYDYTLGDKAYYVSAETGSDSNDGSENAPFATILYALSQATGGEVIYVMNGDYGDLKFGANYFENSSKSTPIDEVFTDWVTLKAMPGQHPVLGNVTLGTTHDAGGWYRIDFAQKGNSDLRLRIDGFKITDNVIIRGSRYVDIRNNQISQKGDFASMSLEEKSDYMANAGVHIFNGRYVKVLYNEILNTGVGIWAMTNDLVVKGNHLHHLTHDGLQFHGGSNWLIENNIVHDLDDGMFDGDDETKGVNMHVDGIQVYVINVGGTSYAKRLDNVTIRGNLFYHVESMDFMISGPPQWIKDLGGGYGNFFIENNIFAPSNGSLIILGAGFDGLVFRHNTVLYTPNDQWQSVWGRNFGQTFNNPAADDYYIQTWWHAILDHQPDYYFNNNIVVNTGAVWTSGGDNINANMNIYYSPNNSEKVLDEGRGYTTAIPPYVTIDGKLQDYLDAGHIPGALEVGSLAVDNGYTENALPPLETDFMGNPRDQAPDIGAIELQ</sequence>
<dbReference type="GO" id="GO:0005576">
    <property type="term" value="C:extracellular region"/>
    <property type="evidence" value="ECO:0007669"/>
    <property type="project" value="UniProtKB-SubCell"/>
</dbReference>
<dbReference type="SMART" id="SM00710">
    <property type="entry name" value="PbH1"/>
    <property type="match status" value="4"/>
</dbReference>
<comment type="subcellular location">
    <subcellularLocation>
        <location evidence="1">Secreted</location>
    </subcellularLocation>
</comment>
<dbReference type="InterPro" id="IPR059226">
    <property type="entry name" value="Choice_anch_Q_dom"/>
</dbReference>
<evidence type="ECO:0000259" key="6">
    <source>
        <dbReference type="Pfam" id="PF13229"/>
    </source>
</evidence>
<dbReference type="EMBL" id="JAWRCO010000002">
    <property type="protein sequence ID" value="MDW6005428.1"/>
    <property type="molecule type" value="Genomic_DNA"/>
</dbReference>
<dbReference type="PANTHER" id="PTHR40088">
    <property type="entry name" value="PECTATE LYASE (EUROFUNG)"/>
    <property type="match status" value="1"/>
</dbReference>
<evidence type="ECO:0000256" key="4">
    <source>
        <dbReference type="SAM" id="Phobius"/>
    </source>
</evidence>
<dbReference type="Pfam" id="PF13229">
    <property type="entry name" value="Beta_helix"/>
    <property type="match status" value="1"/>
</dbReference>
<feature type="transmembrane region" description="Helical" evidence="4">
    <location>
        <begin position="12"/>
        <end position="30"/>
    </location>
</feature>
<dbReference type="InterPro" id="IPR011050">
    <property type="entry name" value="Pectin_lyase_fold/virulence"/>
</dbReference>
<dbReference type="InterPro" id="IPR006626">
    <property type="entry name" value="PbH1"/>
</dbReference>
<proteinExistence type="predicted"/>
<dbReference type="InterPro" id="IPR039448">
    <property type="entry name" value="Beta_helix"/>
</dbReference>
<keyword evidence="2" id="KW-0964">Secreted</keyword>
<evidence type="ECO:0000313" key="7">
    <source>
        <dbReference type="EMBL" id="MDW6005428.1"/>
    </source>
</evidence>
<evidence type="ECO:0000313" key="8">
    <source>
        <dbReference type="EMBL" id="SMS02132.1"/>
    </source>
</evidence>
<dbReference type="InterPro" id="IPR011459">
    <property type="entry name" value="DUF1565"/>
</dbReference>
<dbReference type="Proteomes" id="UP000196125">
    <property type="component" value="Unassembled WGS sequence"/>
</dbReference>
<dbReference type="Pfam" id="PF07602">
    <property type="entry name" value="DUF1565"/>
    <property type="match status" value="1"/>
</dbReference>
<dbReference type="SUPFAM" id="SSF51126">
    <property type="entry name" value="Pectin lyase-like"/>
    <property type="match status" value="1"/>
</dbReference>
<dbReference type="InterPro" id="IPR052052">
    <property type="entry name" value="Polysaccharide_Lyase_9"/>
</dbReference>